<dbReference type="CDD" id="cd17242">
    <property type="entry name" value="MobM_relaxase"/>
    <property type="match status" value="1"/>
</dbReference>
<dbReference type="Proteomes" id="UP000286098">
    <property type="component" value="Unassembled WGS sequence"/>
</dbReference>
<dbReference type="NCBIfam" id="NF041497">
    <property type="entry name" value="MobV"/>
    <property type="match status" value="1"/>
</dbReference>
<evidence type="ECO:0000313" key="3">
    <source>
        <dbReference type="EMBL" id="RNT42597.1"/>
    </source>
</evidence>
<reference evidence="3 4" key="1">
    <citation type="submission" date="2018-10" db="EMBL/GenBank/DDBJ databases">
        <authorList>
            <person name="Vanduin D."/>
            <person name="Fouts D."/>
            <person name="Wright M."/>
            <person name="Sutton G."/>
            <person name="Nguyen K."/>
            <person name="Kreiswirth B."/>
            <person name="Chen L."/>
            <person name="Rojas L."/>
            <person name="Hujer A."/>
            <person name="Hujer K."/>
            <person name="Bonomo R."/>
            <person name="Adams M."/>
        </authorList>
    </citation>
    <scope>NUCLEOTIDE SEQUENCE [LARGE SCALE GENOMIC DNA]</scope>
    <source>
        <strain evidence="3 4">CRK0054</strain>
    </source>
</reference>
<feature type="coiled-coil region" evidence="1">
    <location>
        <begin position="292"/>
        <end position="360"/>
    </location>
</feature>
<evidence type="ECO:0000256" key="2">
    <source>
        <dbReference type="SAM" id="MobiDB-lite"/>
    </source>
</evidence>
<comment type="caution">
    <text evidence="3">The sequence shown here is derived from an EMBL/GenBank/DDBJ whole genome shotgun (WGS) entry which is preliminary data.</text>
</comment>
<organism evidence="3 4">
    <name type="scientific">Enterobacter roggenkampii</name>
    <dbReference type="NCBI Taxonomy" id="1812935"/>
    <lineage>
        <taxon>Bacteria</taxon>
        <taxon>Pseudomonadati</taxon>
        <taxon>Pseudomonadota</taxon>
        <taxon>Gammaproteobacteria</taxon>
        <taxon>Enterobacterales</taxon>
        <taxon>Enterobacteriaceae</taxon>
        <taxon>Enterobacter</taxon>
        <taxon>Enterobacter cloacae complex</taxon>
    </lineage>
</organism>
<protein>
    <recommendedName>
        <fullName evidence="5">Plasmid recombination enzyme</fullName>
    </recommendedName>
</protein>
<evidence type="ECO:0000256" key="1">
    <source>
        <dbReference type="SAM" id="Coils"/>
    </source>
</evidence>
<dbReference type="GO" id="GO:0006310">
    <property type="term" value="P:DNA recombination"/>
    <property type="evidence" value="ECO:0007669"/>
    <property type="project" value="InterPro"/>
</dbReference>
<dbReference type="GO" id="GO:0003677">
    <property type="term" value="F:DNA binding"/>
    <property type="evidence" value="ECO:0007669"/>
    <property type="project" value="InterPro"/>
</dbReference>
<feature type="region of interest" description="Disordered" evidence="2">
    <location>
        <begin position="408"/>
        <end position="427"/>
    </location>
</feature>
<sequence>MFNFAERYTHYTEKSRCEPGRGQKEKNLTAFNGRFSNMAYAILRVEKTKNTSIAGKNSHNMRLRKTHNADPNLKSQNRILIGSGDLRTDINARFQATNVKARNSTSVICNELILTASPEFFENNKKLEDWVKVQMEYLQNEFGENAINAVLHLDEQTPHIHAFITGIEYKNGEYKLNNKSYMKKYETMQDIYFKYNKPLGLIRGVKKEVSNAKYKEVKEFYSDIKNIKNKTNLEIENNKIEKIRVVETEEKKKLFRDPEVVPKHYTGAEVNRYIRKALKPYKNERKPLIARLNGFKSRLEHSEAELSDLRQNFNRRVQERVQQEQKLAVAKATAEQEQIIQNKNRKIKDMELEIIEYKRQLKENASISQRYEKYKINSDVLDLIQEHKPAEFKQLFNAAIAAADAEYSQKQQNNNYTPQNKPKALKL</sequence>
<dbReference type="Pfam" id="PF01076">
    <property type="entry name" value="Mob_Pre"/>
    <property type="match status" value="1"/>
</dbReference>
<gene>
    <name evidence="3" type="ORF">B9059_009805</name>
</gene>
<dbReference type="EMBL" id="NEYZ02000046">
    <property type="protein sequence ID" value="RNT42597.1"/>
    <property type="molecule type" value="Genomic_DNA"/>
</dbReference>
<dbReference type="Gene3D" id="3.30.930.30">
    <property type="match status" value="1"/>
</dbReference>
<dbReference type="InterPro" id="IPR001668">
    <property type="entry name" value="Mob_Pre"/>
</dbReference>
<evidence type="ECO:0000313" key="4">
    <source>
        <dbReference type="Proteomes" id="UP000286098"/>
    </source>
</evidence>
<evidence type="ECO:0008006" key="5">
    <source>
        <dbReference type="Google" id="ProtNLM"/>
    </source>
</evidence>
<feature type="compositionally biased region" description="Polar residues" evidence="2">
    <location>
        <begin position="408"/>
        <end position="420"/>
    </location>
</feature>
<dbReference type="AlphaFoldDB" id="A0AAX1WJ43"/>
<proteinExistence type="predicted"/>
<accession>A0AAX1WJ43</accession>
<name>A0AAX1WJ43_9ENTR</name>
<keyword evidence="1" id="KW-0175">Coiled coil</keyword>